<dbReference type="InterPro" id="IPR008979">
    <property type="entry name" value="Galactose-bd-like_sf"/>
</dbReference>
<dbReference type="OrthoDB" id="2866996at2759"/>
<dbReference type="InterPro" id="IPR006103">
    <property type="entry name" value="Glyco_hydro_2_cat"/>
</dbReference>
<proteinExistence type="inferred from homology"/>
<comment type="subcellular location">
    <subcellularLocation>
        <location evidence="2">Lysosome</location>
    </subcellularLocation>
</comment>
<evidence type="ECO:0000259" key="15">
    <source>
        <dbReference type="Pfam" id="PF22666"/>
    </source>
</evidence>
<dbReference type="Pfam" id="PF02836">
    <property type="entry name" value="Glyco_hydro_2_C"/>
    <property type="match status" value="1"/>
</dbReference>
<evidence type="ECO:0000256" key="9">
    <source>
        <dbReference type="ARBA" id="ARBA00023228"/>
    </source>
</evidence>
<reference evidence="16 17" key="1">
    <citation type="submission" date="2015-04" db="EMBL/GenBank/DDBJ databases">
        <authorList>
            <person name="Syromyatnikov M.Y."/>
            <person name="Popov V.N."/>
        </authorList>
    </citation>
    <scope>NUCLEOTIDE SEQUENCE [LARGE SCALE GENOMIC DNA]</scope>
</reference>
<evidence type="ECO:0000256" key="10">
    <source>
        <dbReference type="ARBA" id="ARBA00023295"/>
    </source>
</evidence>
<sequence>MRVIFLWLISLNLLLHGTQAISFPLRDGWTLTNENKSIEVNDISIPSGVYSDLENSGETESVLFSFNDVNLRWIALENWTYNLEFNMTEIDLEHHFVILTFNGIDTLAEIYLNGKLIGETNNMFIRYRFDVKQILIVGTNQLTVEFQSPVEGAKIIADSLENEIPPKCPPEMYHGECHVNLLRKMQASFAWDWGLAAPSMGLWKNVDLEFYDSILIRDVTYQLIEMNDLNEDAWMLKVFVHLETGTTASEFIGILAVDLTEFKESLVLNFTNVITDDNGEATVEVDMTVLKSSVKLWWPNGYGKQEMYTLRVRWEDERINEVAYFERNFLTSSKTVSIGFRTIEVVQEEMDNGGLSFYFKVNGIPIFMKGSNWIPSHILPEKSYDQGRIKELLSAARDANMNMLRVWGGGVYESDYFYSLADKYGILLWQDFMFACAMYPADEDFLESVRTEVKQNVRRIQYHPSIAIHATNNENEVALRQDWYGTNSRFSEFAQDYRTLYVNTITDEIKKHDLTREVLTSSPSNGDYNADRDKYGISLDPQDPHFGDIHFYIYDHNGWLAKNYHQPRFASEYGFQSFPSGWSEVIGKDDNLTELIDHRQHHPLKSKPISFLVEENLLVKFDSLSWDDKIYLSQLSQAMAIKTETEVYRAGRGSFMNTMGALFWQLNDVWVAPSWSSIEFNGNFKILHHWIKDIFAPQTLITQLGLLNKLNVFAVSDEINTDVKPMTVQMRIYKWNEFESILAESHPFNMTPNAVTLVTEIDVEKYFTDKGLNINENFVLYKLIDDTDKRLVASSPVFPGKFKTLKLIGDPKVKLQITTNRCENGEHRISLDVKIEKPALFISVKFVHDVIKRYRMSKNGFMQFEPIQVLQVNIKNPNCEYKFGVENFKVTTLNQFL</sequence>
<evidence type="ECO:0000313" key="17">
    <source>
        <dbReference type="Proteomes" id="UP000183832"/>
    </source>
</evidence>
<dbReference type="Pfam" id="PF22666">
    <property type="entry name" value="Glyco_hydro_2_N2"/>
    <property type="match status" value="1"/>
</dbReference>
<dbReference type="InterPro" id="IPR050887">
    <property type="entry name" value="Beta-mannosidase_GH2"/>
</dbReference>
<evidence type="ECO:0000256" key="2">
    <source>
        <dbReference type="ARBA" id="ARBA00004371"/>
    </source>
</evidence>
<comment type="similarity">
    <text evidence="4">Belongs to the glycosyl hydrolase 2 family.</text>
</comment>
<dbReference type="SUPFAM" id="SSF49785">
    <property type="entry name" value="Galactose-binding domain-like"/>
    <property type="match status" value="1"/>
</dbReference>
<dbReference type="Gene3D" id="2.60.40.10">
    <property type="entry name" value="Immunoglobulins"/>
    <property type="match status" value="1"/>
</dbReference>
<keyword evidence="8" id="KW-0325">Glycoprotein</keyword>
<protein>
    <recommendedName>
        <fullName evidence="5">beta-mannosidase</fullName>
        <ecNumber evidence="5">3.2.1.25</ecNumber>
    </recommendedName>
    <alternativeName>
        <fullName evidence="11">Mannanase</fullName>
    </alternativeName>
</protein>
<dbReference type="InterPro" id="IPR013783">
    <property type="entry name" value="Ig-like_fold"/>
</dbReference>
<evidence type="ECO:0000256" key="11">
    <source>
        <dbReference type="ARBA" id="ARBA00033445"/>
    </source>
</evidence>
<dbReference type="InterPro" id="IPR017853">
    <property type="entry name" value="GH"/>
</dbReference>
<evidence type="ECO:0000256" key="8">
    <source>
        <dbReference type="ARBA" id="ARBA00023180"/>
    </source>
</evidence>
<feature type="domain" description="Glycoside hydrolase family 2 catalytic" evidence="13">
    <location>
        <begin position="359"/>
        <end position="579"/>
    </location>
</feature>
<evidence type="ECO:0000256" key="1">
    <source>
        <dbReference type="ARBA" id="ARBA00000829"/>
    </source>
</evidence>
<evidence type="ECO:0000256" key="6">
    <source>
        <dbReference type="ARBA" id="ARBA00022729"/>
    </source>
</evidence>
<dbReference type="InterPro" id="IPR036156">
    <property type="entry name" value="Beta-gal/glucu_dom_sf"/>
</dbReference>
<keyword evidence="9" id="KW-0458">Lysosome</keyword>
<evidence type="ECO:0000256" key="12">
    <source>
        <dbReference type="SAM" id="SignalP"/>
    </source>
</evidence>
<dbReference type="InterPro" id="IPR054593">
    <property type="entry name" value="Beta-mannosidase-like_N2"/>
</dbReference>
<dbReference type="AlphaFoldDB" id="A0A1J1J4Y1"/>
<dbReference type="GO" id="GO:0005975">
    <property type="term" value="P:carbohydrate metabolic process"/>
    <property type="evidence" value="ECO:0007669"/>
    <property type="project" value="InterPro"/>
</dbReference>
<dbReference type="FunFam" id="2.60.120.260:FF:000060">
    <property type="entry name" value="Probable beta-mannosidase"/>
    <property type="match status" value="1"/>
</dbReference>
<accession>A0A1J1J4Y1</accession>
<name>A0A1J1J4Y1_9DIPT</name>
<organism evidence="16 17">
    <name type="scientific">Clunio marinus</name>
    <dbReference type="NCBI Taxonomy" id="568069"/>
    <lineage>
        <taxon>Eukaryota</taxon>
        <taxon>Metazoa</taxon>
        <taxon>Ecdysozoa</taxon>
        <taxon>Arthropoda</taxon>
        <taxon>Hexapoda</taxon>
        <taxon>Insecta</taxon>
        <taxon>Pterygota</taxon>
        <taxon>Neoptera</taxon>
        <taxon>Endopterygota</taxon>
        <taxon>Diptera</taxon>
        <taxon>Nematocera</taxon>
        <taxon>Chironomoidea</taxon>
        <taxon>Chironomidae</taxon>
        <taxon>Clunio</taxon>
    </lineage>
</organism>
<dbReference type="PANTHER" id="PTHR43730">
    <property type="entry name" value="BETA-MANNOSIDASE"/>
    <property type="match status" value="1"/>
</dbReference>
<evidence type="ECO:0000256" key="3">
    <source>
        <dbReference type="ARBA" id="ARBA00004740"/>
    </source>
</evidence>
<evidence type="ECO:0000256" key="5">
    <source>
        <dbReference type="ARBA" id="ARBA00012754"/>
    </source>
</evidence>
<feature type="chain" id="PRO_5012407714" description="beta-mannosidase" evidence="12">
    <location>
        <begin position="21"/>
        <end position="897"/>
    </location>
</feature>
<keyword evidence="17" id="KW-1185">Reference proteome</keyword>
<dbReference type="Gene3D" id="3.20.20.80">
    <property type="entry name" value="Glycosidases"/>
    <property type="match status" value="1"/>
</dbReference>
<dbReference type="STRING" id="568069.A0A1J1J4Y1"/>
<feature type="domain" description="Mannosidase Ig/CBM-like" evidence="14">
    <location>
        <begin position="709"/>
        <end position="803"/>
    </location>
</feature>
<comment type="pathway">
    <text evidence="3">Glycan metabolism; N-glycan degradation.</text>
</comment>
<dbReference type="Gene3D" id="2.60.120.260">
    <property type="entry name" value="Galactose-binding domain-like"/>
    <property type="match status" value="1"/>
</dbReference>
<dbReference type="Pfam" id="PF17786">
    <property type="entry name" value="Mannosidase_ig"/>
    <property type="match status" value="1"/>
</dbReference>
<dbReference type="GO" id="GO:0005764">
    <property type="term" value="C:lysosome"/>
    <property type="evidence" value="ECO:0007669"/>
    <property type="project" value="UniProtKB-SubCell"/>
</dbReference>
<dbReference type="SUPFAM" id="SSF51445">
    <property type="entry name" value="(Trans)glycosidases"/>
    <property type="match status" value="1"/>
</dbReference>
<dbReference type="GO" id="GO:0006516">
    <property type="term" value="P:glycoprotein catabolic process"/>
    <property type="evidence" value="ECO:0007669"/>
    <property type="project" value="TreeGrafter"/>
</dbReference>
<keyword evidence="7" id="KW-0378">Hydrolase</keyword>
<dbReference type="SUPFAM" id="SSF49303">
    <property type="entry name" value="beta-Galactosidase/glucuronidase domain"/>
    <property type="match status" value="1"/>
</dbReference>
<dbReference type="InterPro" id="IPR041447">
    <property type="entry name" value="Mannosidase_ig"/>
</dbReference>
<feature type="domain" description="Beta-mannosidase-like galactose-binding" evidence="15">
    <location>
        <begin position="29"/>
        <end position="204"/>
    </location>
</feature>
<dbReference type="EMBL" id="CVRI01000069">
    <property type="protein sequence ID" value="CRL07018.1"/>
    <property type="molecule type" value="Genomic_DNA"/>
</dbReference>
<evidence type="ECO:0000256" key="7">
    <source>
        <dbReference type="ARBA" id="ARBA00022801"/>
    </source>
</evidence>
<gene>
    <name evidence="16" type="primary">putative Beta-mannosidase</name>
    <name evidence="16" type="ORF">CLUMA_CG019973</name>
</gene>
<evidence type="ECO:0000259" key="14">
    <source>
        <dbReference type="Pfam" id="PF17786"/>
    </source>
</evidence>
<keyword evidence="10" id="KW-0326">Glycosidase</keyword>
<evidence type="ECO:0000256" key="4">
    <source>
        <dbReference type="ARBA" id="ARBA00007401"/>
    </source>
</evidence>
<dbReference type="Proteomes" id="UP000183832">
    <property type="component" value="Unassembled WGS sequence"/>
</dbReference>
<comment type="catalytic activity">
    <reaction evidence="1">
        <text>Hydrolysis of terminal, non-reducing beta-D-mannose residues in beta-D-mannosides.</text>
        <dbReference type="EC" id="3.2.1.25"/>
    </reaction>
</comment>
<feature type="signal peptide" evidence="12">
    <location>
        <begin position="1"/>
        <end position="20"/>
    </location>
</feature>
<evidence type="ECO:0000259" key="13">
    <source>
        <dbReference type="Pfam" id="PF02836"/>
    </source>
</evidence>
<dbReference type="PANTHER" id="PTHR43730:SF1">
    <property type="entry name" value="BETA-MANNOSIDASE"/>
    <property type="match status" value="1"/>
</dbReference>
<dbReference type="FunFam" id="3.20.20.80:FF:000050">
    <property type="entry name" value="Beta-mannosidase B"/>
    <property type="match status" value="1"/>
</dbReference>
<keyword evidence="6 12" id="KW-0732">Signal</keyword>
<evidence type="ECO:0000313" key="16">
    <source>
        <dbReference type="EMBL" id="CRL07018.1"/>
    </source>
</evidence>
<dbReference type="EC" id="3.2.1.25" evidence="5"/>
<dbReference type="GO" id="GO:0004567">
    <property type="term" value="F:beta-mannosidase activity"/>
    <property type="evidence" value="ECO:0007669"/>
    <property type="project" value="UniProtKB-EC"/>
</dbReference>